<protein>
    <submittedName>
        <fullName evidence="5">EAL domain-containing protein</fullName>
    </submittedName>
</protein>
<dbReference type="NCBIfam" id="TIGR00229">
    <property type="entry name" value="sensory_box"/>
    <property type="match status" value="2"/>
</dbReference>
<dbReference type="SUPFAM" id="SSF55073">
    <property type="entry name" value="Nucleotide cyclase"/>
    <property type="match status" value="1"/>
</dbReference>
<proteinExistence type="predicted"/>
<dbReference type="Gene3D" id="3.30.70.270">
    <property type="match status" value="1"/>
</dbReference>
<feature type="domain" description="PAS" evidence="1">
    <location>
        <begin position="139"/>
        <end position="184"/>
    </location>
</feature>
<dbReference type="AlphaFoldDB" id="A0A7W1WWJ1"/>
<evidence type="ECO:0000313" key="5">
    <source>
        <dbReference type="EMBL" id="MBA4501497.1"/>
    </source>
</evidence>
<dbReference type="InterPro" id="IPR052155">
    <property type="entry name" value="Biofilm_reg_signaling"/>
</dbReference>
<feature type="domain" description="PAC" evidence="2">
    <location>
        <begin position="210"/>
        <end position="264"/>
    </location>
</feature>
<reference evidence="5 6" key="1">
    <citation type="submission" date="2020-07" db="EMBL/GenBank/DDBJ databases">
        <title>Bacterium isolated from marien macroalgae.</title>
        <authorList>
            <person name="Zhu K."/>
            <person name="Lu D."/>
            <person name="Du Z."/>
        </authorList>
    </citation>
    <scope>NUCLEOTIDE SEQUENCE [LARGE SCALE GENOMIC DNA]</scope>
    <source>
        <strain evidence="5 6">3-1745</strain>
    </source>
</reference>
<feature type="domain" description="PAS" evidence="1">
    <location>
        <begin position="15"/>
        <end position="63"/>
    </location>
</feature>
<dbReference type="CDD" id="cd01948">
    <property type="entry name" value="EAL"/>
    <property type="match status" value="1"/>
</dbReference>
<dbReference type="InterPro" id="IPR001610">
    <property type="entry name" value="PAC"/>
</dbReference>
<name>A0A7W1WWJ1_9GAMM</name>
<dbReference type="Pfam" id="PF13426">
    <property type="entry name" value="PAS_9"/>
    <property type="match status" value="2"/>
</dbReference>
<dbReference type="Pfam" id="PF00563">
    <property type="entry name" value="EAL"/>
    <property type="match status" value="1"/>
</dbReference>
<dbReference type="Gene3D" id="3.20.20.450">
    <property type="entry name" value="EAL domain"/>
    <property type="match status" value="1"/>
</dbReference>
<evidence type="ECO:0000313" key="6">
    <source>
        <dbReference type="Proteomes" id="UP000538931"/>
    </source>
</evidence>
<dbReference type="PROSITE" id="PS50113">
    <property type="entry name" value="PAC"/>
    <property type="match status" value="2"/>
</dbReference>
<dbReference type="CDD" id="cd00130">
    <property type="entry name" value="PAS"/>
    <property type="match status" value="2"/>
</dbReference>
<dbReference type="PANTHER" id="PTHR44757:SF2">
    <property type="entry name" value="BIOFILM ARCHITECTURE MAINTENANCE PROTEIN MBAA"/>
    <property type="match status" value="1"/>
</dbReference>
<gene>
    <name evidence="5" type="ORF">H1S06_03860</name>
</gene>
<dbReference type="RefSeq" id="WP_181737420.1">
    <property type="nucleotide sequence ID" value="NZ_JACEMT010000036.1"/>
</dbReference>
<dbReference type="Gene3D" id="3.30.450.20">
    <property type="entry name" value="PAS domain"/>
    <property type="match status" value="2"/>
</dbReference>
<dbReference type="InterPro" id="IPR029787">
    <property type="entry name" value="Nucleotide_cyclase"/>
</dbReference>
<dbReference type="PANTHER" id="PTHR44757">
    <property type="entry name" value="DIGUANYLATE CYCLASE DGCP"/>
    <property type="match status" value="1"/>
</dbReference>
<comment type="caution">
    <text evidence="5">The sequence shown here is derived from an EMBL/GenBank/DDBJ whole genome shotgun (WGS) entry which is preliminary data.</text>
</comment>
<sequence length="693" mass="77056">MLPESAAPFSDLHEQLRFMQESLDHLTDLVIVTDASPRPVIIYVNQAVITRTGYNRDELLGRTPGLLQGEGTDREAVARMNAAIEARVEAREELLNYTRAGDPYWIELHIRPLRGKSGDVTHFVSTQVDITERKRTEQDLLLFRHAIDQSPSSVIITNREGRITYVNRGFEANTGYDAKEVYGRRPGFRAWSRKSEEEKRAFWQCLNSGHAWKGEFINRRKNGDKVIKRAIVSPVRQENGEIIRFLSVEQDVTAEKEALAQLEFLAYHDALTGLPGRRLFEQHVEEALVRTPEGTSLAFVLVTIDNLRRVNDTHGYGVGDEVLKSVARRVQSYCHGEGEMASCLSGNEFCLLLKAEGCGSQGWLPARIQALQRLMNGPVVVFGQTLSISSSVGVACLPQHGRDFATARCHADLALKRAKQQGAGCYAVFEPELGRAALRRVRLEEALRHALQQDALSIAVQSQYSPDGQVRGAEVLVRWQLGPEGRPVSPAEFVPIAEASGLIRSLTLQVLAKALDLAAGLMRQGIEIPLSVNFSTGLLQDDALVEAVLALLHDKGVPARMLILEITESLFIDAHQGVPVNMGRLSAAGLRFSLDDFGTGYSNLAYLKRLPLYELKIDKSFVDDVLEDEDRRAIVRAILAIARKLKLCVVAEGVETHAQANYLIRHGCDLLQGYVLHKPQPAEAWLQQLMKEM</sequence>
<dbReference type="CDD" id="cd01949">
    <property type="entry name" value="GGDEF"/>
    <property type="match status" value="1"/>
</dbReference>
<evidence type="ECO:0000259" key="2">
    <source>
        <dbReference type="PROSITE" id="PS50113"/>
    </source>
</evidence>
<dbReference type="InterPro" id="IPR035965">
    <property type="entry name" value="PAS-like_dom_sf"/>
</dbReference>
<dbReference type="SMART" id="SM00052">
    <property type="entry name" value="EAL"/>
    <property type="match status" value="1"/>
</dbReference>
<dbReference type="EMBL" id="JACEMT010000036">
    <property type="protein sequence ID" value="MBA4501497.1"/>
    <property type="molecule type" value="Genomic_DNA"/>
</dbReference>
<feature type="domain" description="EAL" evidence="3">
    <location>
        <begin position="440"/>
        <end position="693"/>
    </location>
</feature>
<evidence type="ECO:0000259" key="1">
    <source>
        <dbReference type="PROSITE" id="PS50112"/>
    </source>
</evidence>
<dbReference type="PROSITE" id="PS50112">
    <property type="entry name" value="PAS"/>
    <property type="match status" value="2"/>
</dbReference>
<accession>A0A7W1WWJ1</accession>
<dbReference type="SMART" id="SM00086">
    <property type="entry name" value="PAC"/>
    <property type="match status" value="2"/>
</dbReference>
<dbReference type="PROSITE" id="PS50883">
    <property type="entry name" value="EAL"/>
    <property type="match status" value="1"/>
</dbReference>
<dbReference type="InterPro" id="IPR043128">
    <property type="entry name" value="Rev_trsase/Diguanyl_cyclase"/>
</dbReference>
<dbReference type="InterPro" id="IPR001633">
    <property type="entry name" value="EAL_dom"/>
</dbReference>
<feature type="domain" description="PAC" evidence="2">
    <location>
        <begin position="88"/>
        <end position="142"/>
    </location>
</feature>
<evidence type="ECO:0000259" key="3">
    <source>
        <dbReference type="PROSITE" id="PS50883"/>
    </source>
</evidence>
<dbReference type="SUPFAM" id="SSF141868">
    <property type="entry name" value="EAL domain-like"/>
    <property type="match status" value="1"/>
</dbReference>
<dbReference type="SMART" id="SM00267">
    <property type="entry name" value="GGDEF"/>
    <property type="match status" value="1"/>
</dbReference>
<dbReference type="InterPro" id="IPR035919">
    <property type="entry name" value="EAL_sf"/>
</dbReference>
<dbReference type="InterPro" id="IPR000014">
    <property type="entry name" value="PAS"/>
</dbReference>
<dbReference type="Pfam" id="PF00990">
    <property type="entry name" value="GGDEF"/>
    <property type="match status" value="1"/>
</dbReference>
<dbReference type="SUPFAM" id="SSF55785">
    <property type="entry name" value="PYP-like sensor domain (PAS domain)"/>
    <property type="match status" value="2"/>
</dbReference>
<feature type="domain" description="GGDEF" evidence="4">
    <location>
        <begin position="295"/>
        <end position="431"/>
    </location>
</feature>
<dbReference type="Proteomes" id="UP000538931">
    <property type="component" value="Unassembled WGS sequence"/>
</dbReference>
<dbReference type="InterPro" id="IPR000700">
    <property type="entry name" value="PAS-assoc_C"/>
</dbReference>
<dbReference type="SMART" id="SM00091">
    <property type="entry name" value="PAS"/>
    <property type="match status" value="2"/>
</dbReference>
<dbReference type="NCBIfam" id="TIGR00254">
    <property type="entry name" value="GGDEF"/>
    <property type="match status" value="1"/>
</dbReference>
<evidence type="ECO:0000259" key="4">
    <source>
        <dbReference type="PROSITE" id="PS50887"/>
    </source>
</evidence>
<keyword evidence="6" id="KW-1185">Reference proteome</keyword>
<dbReference type="PROSITE" id="PS50887">
    <property type="entry name" value="GGDEF"/>
    <property type="match status" value="1"/>
</dbReference>
<dbReference type="InterPro" id="IPR000160">
    <property type="entry name" value="GGDEF_dom"/>
</dbReference>
<organism evidence="5 6">
    <name type="scientific">Marinobacterium marinum</name>
    <dbReference type="NCBI Taxonomy" id="2756129"/>
    <lineage>
        <taxon>Bacteria</taxon>
        <taxon>Pseudomonadati</taxon>
        <taxon>Pseudomonadota</taxon>
        <taxon>Gammaproteobacteria</taxon>
        <taxon>Oceanospirillales</taxon>
        <taxon>Oceanospirillaceae</taxon>
        <taxon>Marinobacterium</taxon>
    </lineage>
</organism>